<dbReference type="PANTHER" id="PTHR31595">
    <property type="entry name" value="LONG-CHAIN-ALCOHOL O-FATTY-ACYLTRANSFERASE 3-RELATED"/>
    <property type="match status" value="1"/>
</dbReference>
<keyword evidence="6 8" id="KW-1133">Transmembrane helix</keyword>
<accession>A0A8H6ZI94</accession>
<dbReference type="GO" id="GO:0006629">
    <property type="term" value="P:lipid metabolic process"/>
    <property type="evidence" value="ECO:0007669"/>
    <property type="project" value="InterPro"/>
</dbReference>
<dbReference type="GeneID" id="59372106"/>
<evidence type="ECO:0000313" key="10">
    <source>
        <dbReference type="EMBL" id="KAF7419673.1"/>
    </source>
</evidence>
<keyword evidence="5 8" id="KW-0812">Transmembrane</keyword>
<protein>
    <recommendedName>
        <fullName evidence="9">Wax synthase domain-containing protein</fullName>
    </recommendedName>
</protein>
<evidence type="ECO:0000256" key="1">
    <source>
        <dbReference type="ARBA" id="ARBA00004141"/>
    </source>
</evidence>
<evidence type="ECO:0000256" key="2">
    <source>
        <dbReference type="ARBA" id="ARBA00005179"/>
    </source>
</evidence>
<dbReference type="GO" id="GO:0008374">
    <property type="term" value="F:O-acyltransferase activity"/>
    <property type="evidence" value="ECO:0007669"/>
    <property type="project" value="InterPro"/>
</dbReference>
<dbReference type="InterPro" id="IPR032805">
    <property type="entry name" value="Wax_synthase_dom"/>
</dbReference>
<comment type="pathway">
    <text evidence="2">Secondary metabolite biosynthesis.</text>
</comment>
<dbReference type="GO" id="GO:0016020">
    <property type="term" value="C:membrane"/>
    <property type="evidence" value="ECO:0007669"/>
    <property type="project" value="UniProtKB-SubCell"/>
</dbReference>
<reference evidence="10" key="1">
    <citation type="submission" date="2019-07" db="EMBL/GenBank/DDBJ databases">
        <authorList>
            <person name="Palmer J.M."/>
        </authorList>
    </citation>
    <scope>NUCLEOTIDE SEQUENCE</scope>
    <source>
        <strain evidence="10">PC9</strain>
    </source>
</reference>
<evidence type="ECO:0000256" key="4">
    <source>
        <dbReference type="ARBA" id="ARBA00022679"/>
    </source>
</evidence>
<comment type="subcellular location">
    <subcellularLocation>
        <location evidence="1">Membrane</location>
        <topology evidence="1">Multi-pass membrane protein</topology>
    </subcellularLocation>
</comment>
<dbReference type="RefSeq" id="XP_036626527.1">
    <property type="nucleotide sequence ID" value="XM_036771906.1"/>
</dbReference>
<gene>
    <name evidence="10" type="ORF">PC9H_002265</name>
</gene>
<evidence type="ECO:0000259" key="9">
    <source>
        <dbReference type="Pfam" id="PF13813"/>
    </source>
</evidence>
<keyword evidence="11" id="KW-1185">Reference proteome</keyword>
<dbReference type="Pfam" id="PF13813">
    <property type="entry name" value="MBOAT_2"/>
    <property type="match status" value="1"/>
</dbReference>
<proteinExistence type="inferred from homology"/>
<evidence type="ECO:0000256" key="7">
    <source>
        <dbReference type="ARBA" id="ARBA00023136"/>
    </source>
</evidence>
<feature type="transmembrane region" description="Helical" evidence="8">
    <location>
        <begin position="36"/>
        <end position="53"/>
    </location>
</feature>
<feature type="transmembrane region" description="Helical" evidence="8">
    <location>
        <begin position="59"/>
        <end position="77"/>
    </location>
</feature>
<evidence type="ECO:0000313" key="11">
    <source>
        <dbReference type="Proteomes" id="UP000623687"/>
    </source>
</evidence>
<evidence type="ECO:0000256" key="6">
    <source>
        <dbReference type="ARBA" id="ARBA00022989"/>
    </source>
</evidence>
<keyword evidence="4" id="KW-0808">Transferase</keyword>
<dbReference type="EMBL" id="JACETU010000010">
    <property type="protein sequence ID" value="KAF7419673.1"/>
    <property type="molecule type" value="Genomic_DNA"/>
</dbReference>
<evidence type="ECO:0000256" key="5">
    <source>
        <dbReference type="ARBA" id="ARBA00022692"/>
    </source>
</evidence>
<feature type="transmembrane region" description="Helical" evidence="8">
    <location>
        <begin position="12"/>
        <end position="29"/>
    </location>
</feature>
<dbReference type="AlphaFoldDB" id="A0A8H6ZI94"/>
<dbReference type="OrthoDB" id="1077582at2759"/>
<organism evidence="10 11">
    <name type="scientific">Pleurotus ostreatus</name>
    <name type="common">Oyster mushroom</name>
    <name type="synonym">White-rot fungus</name>
    <dbReference type="NCBI Taxonomy" id="5322"/>
    <lineage>
        <taxon>Eukaryota</taxon>
        <taxon>Fungi</taxon>
        <taxon>Dikarya</taxon>
        <taxon>Basidiomycota</taxon>
        <taxon>Agaricomycotina</taxon>
        <taxon>Agaricomycetes</taxon>
        <taxon>Agaricomycetidae</taxon>
        <taxon>Agaricales</taxon>
        <taxon>Pleurotineae</taxon>
        <taxon>Pleurotaceae</taxon>
        <taxon>Pleurotus</taxon>
    </lineage>
</organism>
<sequence>MDSDLQRPPVPLWLLVSPTALVSLALMCRSALARKAMFLPIAGIALYITTIGMSIGDYVIAGAFTACVFVIFDLLVLTDAHHELRLVDQVPPSAGSLPLFARAKWVLCLLTSPRLIGWANEPKNGSIPPRPTDTSRIRFAARQIVYTAFHLLTLNILSATMTGHMSRNGLDPARMGWGWRLVDTLQYGATTLTWLSVAHRAWTLALLCTGRWAPSDFPPILASLGNAYTLRRFWGRTYHQILRRMLTSHGRFVTDKILHLPREAKLTRRYTQLYVAFFISGVLHHWAEYLVIHHLGGGSLQFFLSQALAIHCEDIVIYAGGRMGLKQSHASEVVGYIWVWHWFTWCVPGSLDPLVRLGMFKQLGVDVKV</sequence>
<name>A0A8H6ZI94_PLEOS</name>
<keyword evidence="7 8" id="KW-0472">Membrane</keyword>
<evidence type="ECO:0000256" key="8">
    <source>
        <dbReference type="SAM" id="Phobius"/>
    </source>
</evidence>
<comment type="similarity">
    <text evidence="3">Belongs to the wax synthase family.</text>
</comment>
<dbReference type="Proteomes" id="UP000623687">
    <property type="component" value="Unassembled WGS sequence"/>
</dbReference>
<comment type="caution">
    <text evidence="10">The sequence shown here is derived from an EMBL/GenBank/DDBJ whole genome shotgun (WGS) entry which is preliminary data.</text>
</comment>
<dbReference type="InterPro" id="IPR044851">
    <property type="entry name" value="Wax_synthase"/>
</dbReference>
<evidence type="ECO:0000256" key="3">
    <source>
        <dbReference type="ARBA" id="ARBA00007282"/>
    </source>
</evidence>
<dbReference type="VEuPathDB" id="FungiDB:PC9H_002265"/>
<dbReference type="PANTHER" id="PTHR31595:SF57">
    <property type="entry name" value="OS04G0481900 PROTEIN"/>
    <property type="match status" value="1"/>
</dbReference>
<feature type="domain" description="Wax synthase" evidence="9">
    <location>
        <begin position="218"/>
        <end position="304"/>
    </location>
</feature>